<dbReference type="InterPro" id="IPR003660">
    <property type="entry name" value="HAMP_dom"/>
</dbReference>
<evidence type="ECO:0000256" key="3">
    <source>
        <dbReference type="ARBA" id="ARBA00012438"/>
    </source>
</evidence>
<name>A0A285P916_9AQUI</name>
<evidence type="ECO:0000313" key="14">
    <source>
        <dbReference type="EMBL" id="SNZ16626.1"/>
    </source>
</evidence>
<reference evidence="15" key="1">
    <citation type="submission" date="2017-09" db="EMBL/GenBank/DDBJ databases">
        <authorList>
            <person name="Varghese N."/>
            <person name="Submissions S."/>
        </authorList>
    </citation>
    <scope>NUCLEOTIDE SEQUENCE [LARGE SCALE GENOMIC DNA]</scope>
    <source>
        <strain evidence="15">DSM 2913</strain>
    </source>
</reference>
<dbReference type="SUPFAM" id="SSF47384">
    <property type="entry name" value="Homodimeric domain of signal transducing histidine kinase"/>
    <property type="match status" value="1"/>
</dbReference>
<dbReference type="Proteomes" id="UP000218627">
    <property type="component" value="Unassembled WGS sequence"/>
</dbReference>
<keyword evidence="6 11" id="KW-0812">Transmembrane</keyword>
<proteinExistence type="predicted"/>
<protein>
    <recommendedName>
        <fullName evidence="3">histidine kinase</fullName>
        <ecNumber evidence="3">2.7.13.3</ecNumber>
    </recommendedName>
</protein>
<dbReference type="SMART" id="SM00388">
    <property type="entry name" value="HisKA"/>
    <property type="match status" value="1"/>
</dbReference>
<keyword evidence="9 11" id="KW-0472">Membrane</keyword>
<keyword evidence="15" id="KW-1185">Reference proteome</keyword>
<dbReference type="EMBL" id="OBEN01000013">
    <property type="protein sequence ID" value="SNZ16626.1"/>
    <property type="molecule type" value="Genomic_DNA"/>
</dbReference>
<dbReference type="CDD" id="cd06225">
    <property type="entry name" value="HAMP"/>
    <property type="match status" value="1"/>
</dbReference>
<evidence type="ECO:0000256" key="7">
    <source>
        <dbReference type="ARBA" id="ARBA00022777"/>
    </source>
</evidence>
<evidence type="ECO:0000256" key="5">
    <source>
        <dbReference type="ARBA" id="ARBA00022679"/>
    </source>
</evidence>
<evidence type="ECO:0000313" key="15">
    <source>
        <dbReference type="Proteomes" id="UP000218627"/>
    </source>
</evidence>
<dbReference type="OrthoDB" id="9815750at2"/>
<keyword evidence="4" id="KW-0597">Phosphoprotein</keyword>
<dbReference type="CDD" id="cd00082">
    <property type="entry name" value="HisKA"/>
    <property type="match status" value="1"/>
</dbReference>
<dbReference type="RefSeq" id="WP_096603361.1">
    <property type="nucleotide sequence ID" value="NZ_OBEN01000013.1"/>
</dbReference>
<evidence type="ECO:0000256" key="9">
    <source>
        <dbReference type="ARBA" id="ARBA00023136"/>
    </source>
</evidence>
<accession>A0A285P916</accession>
<feature type="coiled-coil region" evidence="10">
    <location>
        <begin position="279"/>
        <end position="313"/>
    </location>
</feature>
<evidence type="ECO:0000256" key="11">
    <source>
        <dbReference type="SAM" id="Phobius"/>
    </source>
</evidence>
<dbReference type="AlphaFoldDB" id="A0A285P916"/>
<keyword evidence="7 14" id="KW-0418">Kinase</keyword>
<dbReference type="InterPro" id="IPR005467">
    <property type="entry name" value="His_kinase_dom"/>
</dbReference>
<feature type="domain" description="Histidine kinase" evidence="12">
    <location>
        <begin position="392"/>
        <end position="586"/>
    </location>
</feature>
<evidence type="ECO:0000256" key="10">
    <source>
        <dbReference type="SAM" id="Coils"/>
    </source>
</evidence>
<dbReference type="PANTHER" id="PTHR45528:SF9">
    <property type="entry name" value="SENSOR HISTIDINE KINASE YBDK"/>
    <property type="match status" value="1"/>
</dbReference>
<dbReference type="Pfam" id="PF02518">
    <property type="entry name" value="HATPase_c"/>
    <property type="match status" value="1"/>
</dbReference>
<feature type="transmembrane region" description="Helical" evidence="11">
    <location>
        <begin position="32"/>
        <end position="55"/>
    </location>
</feature>
<comment type="subcellular location">
    <subcellularLocation>
        <location evidence="2">Membrane</location>
        <topology evidence="2">Multi-pass membrane protein</topology>
    </subcellularLocation>
</comment>
<evidence type="ECO:0000256" key="6">
    <source>
        <dbReference type="ARBA" id="ARBA00022692"/>
    </source>
</evidence>
<keyword evidence="10" id="KW-0175">Coiled coil</keyword>
<dbReference type="SUPFAM" id="SSF55874">
    <property type="entry name" value="ATPase domain of HSP90 chaperone/DNA topoisomerase II/histidine kinase"/>
    <property type="match status" value="1"/>
</dbReference>
<dbReference type="Gene3D" id="3.30.565.10">
    <property type="entry name" value="Histidine kinase-like ATPase, C-terminal domain"/>
    <property type="match status" value="1"/>
</dbReference>
<dbReference type="GO" id="GO:0016020">
    <property type="term" value="C:membrane"/>
    <property type="evidence" value="ECO:0007669"/>
    <property type="project" value="UniProtKB-SubCell"/>
</dbReference>
<sequence>MKLYLTFVAFFLTFLGINIVILDNLRKVWHVGFPLILFVINIDLLVLVIVFAIFFRKFIKVYIEGSRKKLRKKLSNALFLYILIPVIFLNFATSVILLQSTKTLISSQLKDIAQKSEILYQALRDREREKIKLYKEFFTFLVSRGEDPRSYLSGLKEIENITPAQNCMESIEESAVIMCVGKYKIALKRDKDTLKNINSLYDVSKQLRNIVKSKDIISGIYLYFLVLITLITSLASVWFGNLVARHISLPLERLSSKVKEISKGNFSIKVHVPNTGDEIQELSEAFERMREELRKIYTKLENEKKVLEELINALPVGVAYVHQDGRVMVNASFIKMFGQEVKSEEDIKNLKKNTYIKEVVIEHKEGKVYIYEDIQPIILSERFKTWQYAVKRIAHEIKNPLTPISLNLERIVRLLEKEPTDKQKITESISLILEEINRIKDIVNKFRDLSVEREPKVEELSLRQLIEEVSKLYAGLSVEVSGDKRIYADRDMLKDMFLNLFNNSIEWGARKVRINIDEDVMEYVDDGRGIEKGKEGVIFIPYHSENPQGMGLGLAVVKNIVQVHGWSVKAVYDPKGFHLVVEFKPT</sequence>
<dbReference type="GO" id="GO:0000155">
    <property type="term" value="F:phosphorelay sensor kinase activity"/>
    <property type="evidence" value="ECO:0007669"/>
    <property type="project" value="InterPro"/>
</dbReference>
<dbReference type="SMART" id="SM00387">
    <property type="entry name" value="HATPase_c"/>
    <property type="match status" value="1"/>
</dbReference>
<dbReference type="SUPFAM" id="SSF158472">
    <property type="entry name" value="HAMP domain-like"/>
    <property type="match status" value="1"/>
</dbReference>
<evidence type="ECO:0000256" key="2">
    <source>
        <dbReference type="ARBA" id="ARBA00004141"/>
    </source>
</evidence>
<gene>
    <name evidence="14" type="ORF">SAMN06265353_1662</name>
</gene>
<dbReference type="Pfam" id="PF00672">
    <property type="entry name" value="HAMP"/>
    <property type="match status" value="1"/>
</dbReference>
<keyword evidence="8 11" id="KW-1133">Transmembrane helix</keyword>
<dbReference type="PANTHER" id="PTHR45528">
    <property type="entry name" value="SENSOR HISTIDINE KINASE CPXA"/>
    <property type="match status" value="1"/>
</dbReference>
<feature type="transmembrane region" description="Helical" evidence="11">
    <location>
        <begin position="220"/>
        <end position="244"/>
    </location>
</feature>
<dbReference type="Gene3D" id="6.10.340.10">
    <property type="match status" value="1"/>
</dbReference>
<dbReference type="PROSITE" id="PS50885">
    <property type="entry name" value="HAMP"/>
    <property type="match status" value="1"/>
</dbReference>
<dbReference type="InterPro" id="IPR036890">
    <property type="entry name" value="HATPase_C_sf"/>
</dbReference>
<dbReference type="Pfam" id="PF00512">
    <property type="entry name" value="HisKA"/>
    <property type="match status" value="1"/>
</dbReference>
<evidence type="ECO:0000259" key="12">
    <source>
        <dbReference type="PROSITE" id="PS50109"/>
    </source>
</evidence>
<dbReference type="EC" id="2.7.13.3" evidence="3"/>
<evidence type="ECO:0000256" key="4">
    <source>
        <dbReference type="ARBA" id="ARBA00022553"/>
    </source>
</evidence>
<organism evidence="14 15">
    <name type="scientific">Hydrogenobacter hydrogenophilus</name>
    <dbReference type="NCBI Taxonomy" id="35835"/>
    <lineage>
        <taxon>Bacteria</taxon>
        <taxon>Pseudomonadati</taxon>
        <taxon>Aquificota</taxon>
        <taxon>Aquificia</taxon>
        <taxon>Aquificales</taxon>
        <taxon>Aquificaceae</taxon>
        <taxon>Hydrogenobacter</taxon>
    </lineage>
</organism>
<evidence type="ECO:0000259" key="13">
    <source>
        <dbReference type="PROSITE" id="PS50885"/>
    </source>
</evidence>
<evidence type="ECO:0000256" key="1">
    <source>
        <dbReference type="ARBA" id="ARBA00000085"/>
    </source>
</evidence>
<dbReference type="PROSITE" id="PS50109">
    <property type="entry name" value="HIS_KIN"/>
    <property type="match status" value="1"/>
</dbReference>
<dbReference type="Gene3D" id="1.10.287.130">
    <property type="match status" value="1"/>
</dbReference>
<feature type="domain" description="HAMP" evidence="13">
    <location>
        <begin position="245"/>
        <end position="298"/>
    </location>
</feature>
<dbReference type="InterPro" id="IPR050398">
    <property type="entry name" value="HssS/ArlS-like"/>
</dbReference>
<keyword evidence="5" id="KW-0808">Transferase</keyword>
<dbReference type="SMART" id="SM00304">
    <property type="entry name" value="HAMP"/>
    <property type="match status" value="1"/>
</dbReference>
<dbReference type="InterPro" id="IPR003661">
    <property type="entry name" value="HisK_dim/P_dom"/>
</dbReference>
<feature type="transmembrane region" description="Helical" evidence="11">
    <location>
        <begin position="76"/>
        <end position="98"/>
    </location>
</feature>
<dbReference type="InterPro" id="IPR036097">
    <property type="entry name" value="HisK_dim/P_sf"/>
</dbReference>
<comment type="catalytic activity">
    <reaction evidence="1">
        <text>ATP + protein L-histidine = ADP + protein N-phospho-L-histidine.</text>
        <dbReference type="EC" id="2.7.13.3"/>
    </reaction>
</comment>
<evidence type="ECO:0000256" key="8">
    <source>
        <dbReference type="ARBA" id="ARBA00022989"/>
    </source>
</evidence>
<dbReference type="InterPro" id="IPR003594">
    <property type="entry name" value="HATPase_dom"/>
</dbReference>